<dbReference type="EMBL" id="NKCI01000103">
    <property type="protein sequence ID" value="RSL55249.1"/>
    <property type="molecule type" value="Genomic_DNA"/>
</dbReference>
<dbReference type="OrthoDB" id="3763672at2759"/>
<dbReference type="Proteomes" id="UP000288168">
    <property type="component" value="Unassembled WGS sequence"/>
</dbReference>
<evidence type="ECO:0000313" key="8">
    <source>
        <dbReference type="EMBL" id="RSL55249.1"/>
    </source>
</evidence>
<keyword evidence="4" id="KW-0808">Transferase</keyword>
<proteinExistence type="inferred from homology"/>
<evidence type="ECO:0000256" key="3">
    <source>
        <dbReference type="ARBA" id="ARBA00022676"/>
    </source>
</evidence>
<keyword evidence="6" id="KW-0812">Transmembrane</keyword>
<keyword evidence="6" id="KW-1133">Transmembrane helix</keyword>
<sequence length="518" mass="58265">MTGWAASQDSLPAELQWRGSPIRLQPNLDLPAQLSPFASLHLLPSWTRYLALTLQVIPTFLFIPFYDFGLLSATMMGAVRSNRVALLVAAVFFTFFMGLAHFHLNATPSRPATAISDSDEYIPDVDSAAAAASPNDAPKVATKAAQPPKASVFPSAKAEEEPETVPAIPTPATEEPEIEVVEEVVEVEVEEEETPTPTPTPAAESHVLRPQDFVIPSVKPTTPEFADYGAWGWKLPHPDPIWKESLGERLCIVDLESRPFDKPGQIWDPQGMSWSRAKDVHGPSGGTLNHWVYSQIHGYKYYYVKINTYKDRRDSWKKPSVLSKILKNHDVCVFIDSDALFNHLDLPLEWLMNYWSISPHNNSLALAVDPDVQHNHDRFGKLFLNTGFMIMQNKNKTYDIFRDWDDCPNEGSKYPGCTEFRNRKGWQPTDQGGFGTFVRYDYPNDIKELPCTEANGFPEANQGCMGKFIKHVWLGKEDRLKIVVGNVFPGTLLETFHKQFLAAKDSFFTTEDALMSNE</sequence>
<comment type="similarity">
    <text evidence="2">Belongs to the glycosyltransferase 77 family.</text>
</comment>
<dbReference type="GO" id="GO:0016757">
    <property type="term" value="F:glycosyltransferase activity"/>
    <property type="evidence" value="ECO:0007669"/>
    <property type="project" value="UniProtKB-KW"/>
</dbReference>
<accession>A0A428PQ76</accession>
<dbReference type="InterPro" id="IPR029044">
    <property type="entry name" value="Nucleotide-diphossugar_trans"/>
</dbReference>
<dbReference type="GO" id="GO:0006487">
    <property type="term" value="P:protein N-linked glycosylation"/>
    <property type="evidence" value="ECO:0007669"/>
    <property type="project" value="TreeGrafter"/>
</dbReference>
<evidence type="ECO:0000256" key="6">
    <source>
        <dbReference type="SAM" id="Phobius"/>
    </source>
</evidence>
<feature type="transmembrane region" description="Helical" evidence="6">
    <location>
        <begin position="49"/>
        <end position="72"/>
    </location>
</feature>
<dbReference type="AlphaFoldDB" id="A0A428PQ76"/>
<feature type="region of interest" description="Disordered" evidence="5">
    <location>
        <begin position="132"/>
        <end position="170"/>
    </location>
</feature>
<gene>
    <name evidence="8" type="ORF">CEP54_009505</name>
</gene>
<dbReference type="Gene3D" id="3.90.550.10">
    <property type="entry name" value="Spore Coat Polysaccharide Biosynthesis Protein SpsA, Chain A"/>
    <property type="match status" value="1"/>
</dbReference>
<evidence type="ECO:0000256" key="5">
    <source>
        <dbReference type="SAM" id="MobiDB-lite"/>
    </source>
</evidence>
<dbReference type="InterPro" id="IPR005069">
    <property type="entry name" value="Nucl-diP-sugar_transferase"/>
</dbReference>
<feature type="domain" description="Nucleotide-diphospho-sugar transferase" evidence="7">
    <location>
        <begin position="315"/>
        <end position="444"/>
    </location>
</feature>
<evidence type="ECO:0000256" key="1">
    <source>
        <dbReference type="ARBA" id="ARBA00005664"/>
    </source>
</evidence>
<protein>
    <recommendedName>
        <fullName evidence="7">Nucleotide-diphospho-sugar transferase domain-containing protein</fullName>
    </recommendedName>
</protein>
<dbReference type="GO" id="GO:0000139">
    <property type="term" value="C:Golgi membrane"/>
    <property type="evidence" value="ECO:0007669"/>
    <property type="project" value="TreeGrafter"/>
</dbReference>
<evidence type="ECO:0000256" key="4">
    <source>
        <dbReference type="ARBA" id="ARBA00022679"/>
    </source>
</evidence>
<keyword evidence="9" id="KW-1185">Reference proteome</keyword>
<evidence type="ECO:0000313" key="9">
    <source>
        <dbReference type="Proteomes" id="UP000288168"/>
    </source>
</evidence>
<dbReference type="InterPro" id="IPR008630">
    <property type="entry name" value="Glyco_trans_34"/>
</dbReference>
<dbReference type="PANTHER" id="PTHR31306">
    <property type="entry name" value="ALPHA-1,6-MANNOSYLTRANSFERASE MNN11-RELATED"/>
    <property type="match status" value="1"/>
</dbReference>
<organism evidence="8 9">
    <name type="scientific">Fusarium duplospermum</name>
    <dbReference type="NCBI Taxonomy" id="1325734"/>
    <lineage>
        <taxon>Eukaryota</taxon>
        <taxon>Fungi</taxon>
        <taxon>Dikarya</taxon>
        <taxon>Ascomycota</taxon>
        <taxon>Pezizomycotina</taxon>
        <taxon>Sordariomycetes</taxon>
        <taxon>Hypocreomycetidae</taxon>
        <taxon>Hypocreales</taxon>
        <taxon>Nectriaceae</taxon>
        <taxon>Fusarium</taxon>
        <taxon>Fusarium solani species complex</taxon>
    </lineage>
</organism>
<feature type="compositionally biased region" description="Low complexity" evidence="5">
    <location>
        <begin position="132"/>
        <end position="141"/>
    </location>
</feature>
<dbReference type="PANTHER" id="PTHR31306:SF3">
    <property type="entry name" value="NUCLEOTIDE-DIPHOSPHO-SUGAR TRANSFERASE DOMAIN-CONTAINING PROTEIN"/>
    <property type="match status" value="1"/>
</dbReference>
<dbReference type="Pfam" id="PF03407">
    <property type="entry name" value="Nucleotid_trans"/>
    <property type="match status" value="1"/>
</dbReference>
<comment type="similarity">
    <text evidence="1">Belongs to the glycosyltransferase 34 family.</text>
</comment>
<reference evidence="8 9" key="1">
    <citation type="submission" date="2017-06" db="EMBL/GenBank/DDBJ databases">
        <title>Comparative genomic analysis of Ambrosia Fusariam Clade fungi.</title>
        <authorList>
            <person name="Stajich J.E."/>
            <person name="Carrillo J."/>
            <person name="Kijimoto T."/>
            <person name="Eskalen A."/>
            <person name="O'Donnell K."/>
            <person name="Kasson M."/>
        </authorList>
    </citation>
    <scope>NUCLEOTIDE SEQUENCE [LARGE SCALE GENOMIC DNA]</scope>
    <source>
        <strain evidence="8 9">NRRL62584</strain>
    </source>
</reference>
<evidence type="ECO:0000259" key="7">
    <source>
        <dbReference type="Pfam" id="PF03407"/>
    </source>
</evidence>
<keyword evidence="6" id="KW-0472">Membrane</keyword>
<evidence type="ECO:0000256" key="2">
    <source>
        <dbReference type="ARBA" id="ARBA00007033"/>
    </source>
</evidence>
<comment type="caution">
    <text evidence="8">The sequence shown here is derived from an EMBL/GenBank/DDBJ whole genome shotgun (WGS) entry which is preliminary data.</text>
</comment>
<keyword evidence="3" id="KW-0328">Glycosyltransferase</keyword>
<name>A0A428PQ76_9HYPO</name>
<feature type="transmembrane region" description="Helical" evidence="6">
    <location>
        <begin position="84"/>
        <end position="104"/>
    </location>
</feature>